<dbReference type="SMART" id="SM00450">
    <property type="entry name" value="RHOD"/>
    <property type="match status" value="1"/>
</dbReference>
<comment type="caution">
    <text evidence="4">The sequence shown here is derived from an EMBL/GenBank/DDBJ whole genome shotgun (WGS) entry which is preliminary data.</text>
</comment>
<dbReference type="OrthoDB" id="9807521at2"/>
<dbReference type="PROSITE" id="PS50206">
    <property type="entry name" value="RHODANESE_3"/>
    <property type="match status" value="1"/>
</dbReference>
<dbReference type="SMART" id="SM00028">
    <property type="entry name" value="TPR"/>
    <property type="match status" value="3"/>
</dbReference>
<protein>
    <submittedName>
        <fullName evidence="4">Guanylyl cyclase</fullName>
    </submittedName>
</protein>
<evidence type="ECO:0000256" key="1">
    <source>
        <dbReference type="PROSITE-ProRule" id="PRU00339"/>
    </source>
</evidence>
<dbReference type="CDD" id="cd07302">
    <property type="entry name" value="CHD"/>
    <property type="match status" value="1"/>
</dbReference>
<feature type="domain" description="Rhodanese" evidence="3">
    <location>
        <begin position="674"/>
        <end position="767"/>
    </location>
</feature>
<name>A0A2N9VU43_9HYPH</name>
<dbReference type="InterPro" id="IPR029787">
    <property type="entry name" value="Nucleotide_cyclase"/>
</dbReference>
<evidence type="ECO:0000259" key="3">
    <source>
        <dbReference type="PROSITE" id="PS50206"/>
    </source>
</evidence>
<dbReference type="InterPro" id="IPR036873">
    <property type="entry name" value="Rhodanese-like_dom_sf"/>
</dbReference>
<gene>
    <name evidence="4" type="ORF">B5P45_21545</name>
</gene>
<dbReference type="Gene3D" id="3.40.250.10">
    <property type="entry name" value="Rhodanese-like domain"/>
    <property type="match status" value="1"/>
</dbReference>
<feature type="domain" description="Guanylate cyclase" evidence="2">
    <location>
        <begin position="12"/>
        <end position="127"/>
    </location>
</feature>
<dbReference type="InterPro" id="IPR001054">
    <property type="entry name" value="A/G_cyclase"/>
</dbReference>
<reference evidence="5" key="1">
    <citation type="journal article" date="2017" name="Int J Environ Stud">
        <title>Does the Miocene-Pliocene relict legume Oxytropis triphylla form nitrogen-fixing nodules with a combination of bacterial strains?</title>
        <authorList>
            <person name="Safronova V."/>
            <person name="Belimov A."/>
            <person name="Sazanova A."/>
            <person name="Kuznetsova I."/>
            <person name="Popova J."/>
            <person name="Andronov E."/>
            <person name="Verkhozina A."/>
            <person name="Tikhonovich I."/>
        </authorList>
    </citation>
    <scope>NUCLEOTIDE SEQUENCE [LARGE SCALE GENOMIC DNA]</scope>
    <source>
        <strain evidence="5">Tri-38</strain>
    </source>
</reference>
<dbReference type="KEGG" id="pht:BLM14_16550"/>
<dbReference type="CDD" id="cd00158">
    <property type="entry name" value="RHOD"/>
    <property type="match status" value="1"/>
</dbReference>
<dbReference type="SUPFAM" id="SSF48452">
    <property type="entry name" value="TPR-like"/>
    <property type="match status" value="1"/>
</dbReference>
<dbReference type="AlphaFoldDB" id="A0A2N9VU43"/>
<proteinExistence type="predicted"/>
<dbReference type="PROSITE" id="PS50005">
    <property type="entry name" value="TPR"/>
    <property type="match status" value="1"/>
</dbReference>
<dbReference type="RefSeq" id="WP_100000438.1">
    <property type="nucleotide sequence ID" value="NZ_CP017940.1"/>
</dbReference>
<keyword evidence="5" id="KW-1185">Reference proteome</keyword>
<dbReference type="GO" id="GO:0006171">
    <property type="term" value="P:cAMP biosynthetic process"/>
    <property type="evidence" value="ECO:0007669"/>
    <property type="project" value="TreeGrafter"/>
</dbReference>
<dbReference type="Gene3D" id="3.30.70.1230">
    <property type="entry name" value="Nucleotide cyclase"/>
    <property type="match status" value="1"/>
</dbReference>
<dbReference type="GO" id="GO:0035556">
    <property type="term" value="P:intracellular signal transduction"/>
    <property type="evidence" value="ECO:0007669"/>
    <property type="project" value="InterPro"/>
</dbReference>
<dbReference type="InterPro" id="IPR050697">
    <property type="entry name" value="Adenylyl/Guanylyl_Cyclase_3/4"/>
</dbReference>
<accession>A0A2N9VU43</accession>
<dbReference type="PANTHER" id="PTHR43081">
    <property type="entry name" value="ADENYLATE CYCLASE, TERMINAL-DIFFERENTIATION SPECIFIC-RELATED"/>
    <property type="match status" value="1"/>
</dbReference>
<evidence type="ECO:0000313" key="4">
    <source>
        <dbReference type="EMBL" id="PIO43011.1"/>
    </source>
</evidence>
<dbReference type="PROSITE" id="PS50125">
    <property type="entry name" value="GUANYLATE_CYCLASE_2"/>
    <property type="match status" value="1"/>
</dbReference>
<dbReference type="Pfam" id="PF00581">
    <property type="entry name" value="Rhodanese"/>
    <property type="match status" value="1"/>
</dbReference>
<dbReference type="Gene3D" id="1.25.40.10">
    <property type="entry name" value="Tetratricopeptide repeat domain"/>
    <property type="match status" value="1"/>
</dbReference>
<dbReference type="Gene3D" id="3.40.50.10070">
    <property type="entry name" value="TolB, N-terminal domain"/>
    <property type="match status" value="1"/>
</dbReference>
<feature type="repeat" description="TPR" evidence="1">
    <location>
        <begin position="459"/>
        <end position="492"/>
    </location>
</feature>
<sequence length="783" mass="85900">MGADHAERRLVAILAADIVGYSRLIEADEAGTLAAMKALRSEVIGPLLAEYHGRIVKLMGDGAIVEFGSVVDAVVCAVAMQREIAARQSATPPDHRIIFRMGVNLGDVVVEGDDLLGDGVNVAARLEQLCESGGLFVSGTAYDQLQGKLELPLEFIGERHVKNITRPVRTYRVRFEGAARDKRFSIRPWHQWAMLAVLALLVLSAAGSAFWSRPSETNAETAFIARMKFPLPDKPSIIVLPFDDFSSDPEQAYFADGITEDLITGLSKLPGIFVVARHSAFTYKGRPTKVQDIAEDMGVRYVLEGNLRRDGKQIRIETQLIDAISNQRLWDKRYDGTMATIFALQNKIIGEITSTLPIDVAAAQATEPEPAETTPEAYDALLQGWGHFRRNTDKETLKAIALFDTAVGLDTYYSRAHAALAAANWRMAVSRWDSGNLAFQKAMHRVDQSLPMAMLYQCPLAYAISSEVLAAHGGYDQALIEISRAIRLDPNEPESHIRKARFLNATGRAAEAEQAVRLAMRLDPKYPPDYLRTLAISLFHQEKYENAVETLKFLIALEWDIADDYATLASGLGHLGRTGGVQLNIAKFNGIAVPDGRGPLTVQGIAWRWYDDMFDYDPAYRNQLLEGLRKAGVPEGAGTDIPYETYARPVSRVNGEFSINGTSKIAAATAKRLYDQGAKLVDVRSTVGFDHTHIPGSINLPATTVLSADALSQAVGKNEDVIFACQGKYCADAAFASAKALAWGYTKVSYFADGCSAWEDANYPMEISPRKIRGPALPQRQEP</sequence>
<organism evidence="4 5">
    <name type="scientific">Phyllobacterium zundukense</name>
    <dbReference type="NCBI Taxonomy" id="1867719"/>
    <lineage>
        <taxon>Bacteria</taxon>
        <taxon>Pseudomonadati</taxon>
        <taxon>Pseudomonadota</taxon>
        <taxon>Alphaproteobacteria</taxon>
        <taxon>Hyphomicrobiales</taxon>
        <taxon>Phyllobacteriaceae</taxon>
        <taxon>Phyllobacterium</taxon>
    </lineage>
</organism>
<dbReference type="SUPFAM" id="SSF52821">
    <property type="entry name" value="Rhodanese/Cell cycle control phosphatase"/>
    <property type="match status" value="1"/>
</dbReference>
<dbReference type="InterPro" id="IPR001763">
    <property type="entry name" value="Rhodanese-like_dom"/>
</dbReference>
<evidence type="ECO:0000259" key="2">
    <source>
        <dbReference type="PROSITE" id="PS50125"/>
    </source>
</evidence>
<dbReference type="SUPFAM" id="SSF55073">
    <property type="entry name" value="Nucleotide cyclase"/>
    <property type="match status" value="1"/>
</dbReference>
<dbReference type="EMBL" id="MZMT01000049">
    <property type="protein sequence ID" value="PIO43011.1"/>
    <property type="molecule type" value="Genomic_DNA"/>
</dbReference>
<dbReference type="GO" id="GO:0004016">
    <property type="term" value="F:adenylate cyclase activity"/>
    <property type="evidence" value="ECO:0007669"/>
    <property type="project" value="UniProtKB-ARBA"/>
</dbReference>
<keyword evidence="1" id="KW-0802">TPR repeat</keyword>
<evidence type="ECO:0000313" key="5">
    <source>
        <dbReference type="Proteomes" id="UP000232163"/>
    </source>
</evidence>
<dbReference type="InterPro" id="IPR019734">
    <property type="entry name" value="TPR_rpt"/>
</dbReference>
<dbReference type="Pfam" id="PF00211">
    <property type="entry name" value="Guanylate_cyc"/>
    <property type="match status" value="1"/>
</dbReference>
<dbReference type="Proteomes" id="UP000232163">
    <property type="component" value="Unassembled WGS sequence"/>
</dbReference>
<dbReference type="InterPro" id="IPR011990">
    <property type="entry name" value="TPR-like_helical_dom_sf"/>
</dbReference>
<dbReference type="PANTHER" id="PTHR43081:SF19">
    <property type="entry name" value="PH-SENSITIVE ADENYLATE CYCLASE RV1264"/>
    <property type="match status" value="1"/>
</dbReference>